<dbReference type="SUPFAM" id="SSF51735">
    <property type="entry name" value="NAD(P)-binding Rossmann-fold domains"/>
    <property type="match status" value="1"/>
</dbReference>
<dbReference type="SUPFAM" id="SSF55347">
    <property type="entry name" value="Glyceraldehyde-3-phosphate dehydrogenase-like, C-terminal domain"/>
    <property type="match status" value="1"/>
</dbReference>
<proteinExistence type="inferred from homology"/>
<dbReference type="PROSITE" id="PS00069">
    <property type="entry name" value="G6P_DEHYDROGENASE"/>
    <property type="match status" value="1"/>
</dbReference>
<dbReference type="EMBL" id="MFIX01000241">
    <property type="protein sequence ID" value="OGG00781.1"/>
    <property type="molecule type" value="Genomic_DNA"/>
</dbReference>
<dbReference type="HAMAP" id="MF_00966">
    <property type="entry name" value="G6PD"/>
    <property type="match status" value="1"/>
</dbReference>
<evidence type="ECO:0000256" key="3">
    <source>
        <dbReference type="ARBA" id="ARBA00022526"/>
    </source>
</evidence>
<evidence type="ECO:0000256" key="7">
    <source>
        <dbReference type="HAMAP-Rule" id="MF_00966"/>
    </source>
</evidence>
<dbReference type="GO" id="GO:0009051">
    <property type="term" value="P:pentose-phosphate shunt, oxidative branch"/>
    <property type="evidence" value="ECO:0007669"/>
    <property type="project" value="TreeGrafter"/>
</dbReference>
<dbReference type="Pfam" id="PF00479">
    <property type="entry name" value="G6PD_N"/>
    <property type="match status" value="1"/>
</dbReference>
<dbReference type="PIRSF" id="PIRSF000110">
    <property type="entry name" value="G6PD"/>
    <property type="match status" value="1"/>
</dbReference>
<feature type="domain" description="Glucose-6-phosphate dehydrogenase C-terminal" evidence="9">
    <location>
        <begin position="212"/>
        <end position="510"/>
    </location>
</feature>
<dbReference type="GO" id="GO:0050661">
    <property type="term" value="F:NADP binding"/>
    <property type="evidence" value="ECO:0007669"/>
    <property type="project" value="UniProtKB-UniRule"/>
</dbReference>
<evidence type="ECO:0000313" key="11">
    <source>
        <dbReference type="Proteomes" id="UP000179129"/>
    </source>
</evidence>
<dbReference type="Proteomes" id="UP000179129">
    <property type="component" value="Unassembled WGS sequence"/>
</dbReference>
<dbReference type="InterPro" id="IPR022674">
    <property type="entry name" value="G6P_DH_NAD-bd"/>
</dbReference>
<feature type="binding site" evidence="7">
    <location>
        <position position="363"/>
    </location>
    <ligand>
        <name>substrate</name>
    </ligand>
</feature>
<dbReference type="EC" id="1.1.1.49" evidence="7"/>
<dbReference type="NCBIfam" id="TIGR00871">
    <property type="entry name" value="zwf"/>
    <property type="match status" value="1"/>
</dbReference>
<feature type="binding site" evidence="7">
    <location>
        <position position="258"/>
    </location>
    <ligand>
        <name>substrate</name>
    </ligand>
</feature>
<evidence type="ECO:0000259" key="9">
    <source>
        <dbReference type="Pfam" id="PF02781"/>
    </source>
</evidence>
<keyword evidence="5 7" id="KW-0560">Oxidoreductase</keyword>
<dbReference type="InterPro" id="IPR019796">
    <property type="entry name" value="G6P_DH_AS"/>
</dbReference>
<dbReference type="UniPathway" id="UPA00115">
    <property type="reaction ID" value="UER00408"/>
</dbReference>
<dbReference type="InterPro" id="IPR036291">
    <property type="entry name" value="NAD(P)-bd_dom_sf"/>
</dbReference>
<feature type="binding site" evidence="7">
    <location>
        <position position="239"/>
    </location>
    <ligand>
        <name>substrate</name>
    </ligand>
</feature>
<keyword evidence="6 7" id="KW-0119">Carbohydrate metabolism</keyword>
<comment type="function">
    <text evidence="7">Catalyzes the oxidation of glucose 6-phosphate to 6-phosphogluconolactone.</text>
</comment>
<evidence type="ECO:0000256" key="6">
    <source>
        <dbReference type="ARBA" id="ARBA00023277"/>
    </source>
</evidence>
<organism evidence="10 11">
    <name type="scientific">Candidatus Glassbacteria bacterium RIFCSPLOWO2_12_FULL_58_11</name>
    <dbReference type="NCBI Taxonomy" id="1817867"/>
    <lineage>
        <taxon>Bacteria</taxon>
        <taxon>Candidatus Glassiibacteriota</taxon>
    </lineage>
</organism>
<comment type="caution">
    <text evidence="10">The sequence shown here is derived from an EMBL/GenBank/DDBJ whole genome shotgun (WGS) entry which is preliminary data.</text>
</comment>
<reference evidence="10 11" key="1">
    <citation type="journal article" date="2016" name="Nat. Commun.">
        <title>Thousands of microbial genomes shed light on interconnected biogeochemical processes in an aquifer system.</title>
        <authorList>
            <person name="Anantharaman K."/>
            <person name="Brown C.T."/>
            <person name="Hug L.A."/>
            <person name="Sharon I."/>
            <person name="Castelle C.J."/>
            <person name="Probst A.J."/>
            <person name="Thomas B.C."/>
            <person name="Singh A."/>
            <person name="Wilkins M.J."/>
            <person name="Karaoz U."/>
            <person name="Brodie E.L."/>
            <person name="Williams K.H."/>
            <person name="Hubbard S.S."/>
            <person name="Banfield J.F."/>
        </authorList>
    </citation>
    <scope>NUCLEOTIDE SEQUENCE [LARGE SCALE GENOMIC DNA]</scope>
</reference>
<feature type="binding site" evidence="7">
    <location>
        <position position="171"/>
    </location>
    <ligand>
        <name>NADP(+)</name>
        <dbReference type="ChEBI" id="CHEBI:58349"/>
    </ligand>
</feature>
<dbReference type="PRINTS" id="PR00079">
    <property type="entry name" value="G6PDHDRGNASE"/>
</dbReference>
<evidence type="ECO:0000256" key="4">
    <source>
        <dbReference type="ARBA" id="ARBA00022857"/>
    </source>
</evidence>
<evidence type="ECO:0000256" key="1">
    <source>
        <dbReference type="ARBA" id="ARBA00004937"/>
    </source>
</evidence>
<feature type="domain" description="Glucose-6-phosphate dehydrogenase NAD-binding" evidence="8">
    <location>
        <begin position="28"/>
        <end position="210"/>
    </location>
</feature>
<comment type="similarity">
    <text evidence="2 7">Belongs to the glucose-6-phosphate dehydrogenase family.</text>
</comment>
<feature type="binding site" evidence="7">
    <location>
        <position position="65"/>
    </location>
    <ligand>
        <name>NADP(+)</name>
        <dbReference type="ChEBI" id="CHEBI:58349"/>
    </ligand>
</feature>
<dbReference type="Pfam" id="PF02781">
    <property type="entry name" value="G6PD_C"/>
    <property type="match status" value="1"/>
</dbReference>
<dbReference type="STRING" id="1817867.A3F83_02310"/>
<keyword evidence="4 7" id="KW-0521">NADP</keyword>
<evidence type="ECO:0000313" key="10">
    <source>
        <dbReference type="EMBL" id="OGG00781.1"/>
    </source>
</evidence>
<dbReference type="AlphaFoldDB" id="A0A1F5YKS5"/>
<evidence type="ECO:0000256" key="5">
    <source>
        <dbReference type="ARBA" id="ARBA00023002"/>
    </source>
</evidence>
<dbReference type="GO" id="GO:0006006">
    <property type="term" value="P:glucose metabolic process"/>
    <property type="evidence" value="ECO:0007669"/>
    <property type="project" value="UniProtKB-KW"/>
</dbReference>
<keyword evidence="3 7" id="KW-0313">Glucose metabolism</keyword>
<dbReference type="GO" id="GO:0005829">
    <property type="term" value="C:cytosol"/>
    <property type="evidence" value="ECO:0007669"/>
    <property type="project" value="TreeGrafter"/>
</dbReference>
<sequence>MTDLISHAHVTRGDYFCVESQLSPCGLVIFGASGDLTQRKLIPALLSIYQRGQLSEGFFILGCGRSQLTDQAFRATLASALKEEDKPRPMIDLFLKRCYYISGSYDDLELYKKLSHKLKELEGKYPTHGRKVFYLSTPPSLFPVIVERLGAEDMTSEDREKDRWVRVIVEKPFGHDLKSAVDLDNQLYKVLNENQLYRIDHYLGKETVQNILMFRFANAVFEPIWNRRYVDHVQITVAETLGVEHRAGYFEQAGQLRDMFQNHMMQMLALVAMEPPSSFDADRVRDEKLKLLRSIRPFALDDLERYIVRGQYGPGYFNDIPVKGYLEEEGVAKGSKVETYVGAKVLLDNWRWQGVPFYLRAGKRLPRRISEIAITFKSVPHSLFGNALSEQLPANVLVLNIQPEEGVSLTFQAKQPGPKVNMVPLTLDFHYRDVYSHGLPEAYERLLMDCIAGDQTLFIRHDEVTVAWGLLTPVLEAWATKKKGPYIYKSGTWGPLEADQLLERDKRKWRLLEGAILPR</sequence>
<feature type="active site" description="Proton acceptor" evidence="7">
    <location>
        <position position="263"/>
    </location>
</feature>
<evidence type="ECO:0000256" key="2">
    <source>
        <dbReference type="ARBA" id="ARBA00009975"/>
    </source>
</evidence>
<dbReference type="Gene3D" id="3.30.360.10">
    <property type="entry name" value="Dihydrodipicolinate Reductase, domain 2"/>
    <property type="match status" value="1"/>
</dbReference>
<feature type="binding site" evidence="7">
    <location>
        <position position="205"/>
    </location>
    <ligand>
        <name>substrate</name>
    </ligand>
</feature>
<dbReference type="GO" id="GO:0004345">
    <property type="term" value="F:glucose-6-phosphate dehydrogenase activity"/>
    <property type="evidence" value="ECO:0007669"/>
    <property type="project" value="UniProtKB-UniRule"/>
</dbReference>
<dbReference type="PANTHER" id="PTHR23429">
    <property type="entry name" value="GLUCOSE-6-PHOSPHATE 1-DEHYDROGENASE G6PD"/>
    <property type="match status" value="1"/>
</dbReference>
<accession>A0A1F5YKS5</accession>
<gene>
    <name evidence="7" type="primary">zwf</name>
    <name evidence="10" type="ORF">A3F83_02310</name>
</gene>
<evidence type="ECO:0000259" key="8">
    <source>
        <dbReference type="Pfam" id="PF00479"/>
    </source>
</evidence>
<dbReference type="PANTHER" id="PTHR23429:SF0">
    <property type="entry name" value="GLUCOSE-6-PHOSPHATE 1-DEHYDROGENASE"/>
    <property type="match status" value="1"/>
</dbReference>
<feature type="binding site" evidence="7">
    <location>
        <position position="201"/>
    </location>
    <ligand>
        <name>substrate</name>
    </ligand>
</feature>
<protein>
    <recommendedName>
        <fullName evidence="7">Glucose-6-phosphate 1-dehydrogenase</fullName>
        <shortName evidence="7">G6PD</shortName>
        <ecNumber evidence="7">1.1.1.49</ecNumber>
    </recommendedName>
</protein>
<comment type="pathway">
    <text evidence="1 7">Carbohydrate degradation; pentose phosphate pathway; D-ribulose 5-phosphate from D-glucose 6-phosphate (oxidative stage): step 1/3.</text>
</comment>
<dbReference type="Gene3D" id="3.40.50.720">
    <property type="entry name" value="NAD(P)-binding Rossmann-like Domain"/>
    <property type="match status" value="1"/>
</dbReference>
<comment type="caution">
    <text evidence="7">Lacks conserved residue(s) required for the propagation of feature annotation.</text>
</comment>
<dbReference type="InterPro" id="IPR001282">
    <property type="entry name" value="G6P_DH"/>
</dbReference>
<comment type="catalytic activity">
    <reaction evidence="7">
        <text>D-glucose 6-phosphate + NADP(+) = 6-phospho-D-glucono-1,5-lactone + NADPH + H(+)</text>
        <dbReference type="Rhea" id="RHEA:15841"/>
        <dbReference type="ChEBI" id="CHEBI:15378"/>
        <dbReference type="ChEBI" id="CHEBI:57783"/>
        <dbReference type="ChEBI" id="CHEBI:57955"/>
        <dbReference type="ChEBI" id="CHEBI:58349"/>
        <dbReference type="ChEBI" id="CHEBI:61548"/>
        <dbReference type="EC" id="1.1.1.49"/>
    </reaction>
</comment>
<name>A0A1F5YKS5_9BACT</name>
<dbReference type="InterPro" id="IPR022675">
    <property type="entry name" value="G6P_DH_C"/>
</dbReference>